<proteinExistence type="predicted"/>
<evidence type="ECO:0000313" key="1">
    <source>
        <dbReference type="EMBL" id="KAJ8990442.1"/>
    </source>
</evidence>
<comment type="caution">
    <text evidence="1">The sequence shown here is derived from an EMBL/GenBank/DDBJ whole genome shotgun (WGS) entry which is preliminary data.</text>
</comment>
<organism evidence="1 2">
    <name type="scientific">Exophiala dermatitidis</name>
    <name type="common">Black yeast-like fungus</name>
    <name type="synonym">Wangiella dermatitidis</name>
    <dbReference type="NCBI Taxonomy" id="5970"/>
    <lineage>
        <taxon>Eukaryota</taxon>
        <taxon>Fungi</taxon>
        <taxon>Dikarya</taxon>
        <taxon>Ascomycota</taxon>
        <taxon>Pezizomycotina</taxon>
        <taxon>Eurotiomycetes</taxon>
        <taxon>Chaetothyriomycetidae</taxon>
        <taxon>Chaetothyriales</taxon>
        <taxon>Herpotrichiellaceae</taxon>
        <taxon>Exophiala</taxon>
    </lineage>
</organism>
<evidence type="ECO:0000313" key="2">
    <source>
        <dbReference type="Proteomes" id="UP001161757"/>
    </source>
</evidence>
<reference evidence="1" key="1">
    <citation type="submission" date="2023-01" db="EMBL/GenBank/DDBJ databases">
        <title>Exophiala dermititidis isolated from Cystic Fibrosis Patient.</title>
        <authorList>
            <person name="Kurbessoian T."/>
            <person name="Crocker A."/>
            <person name="Murante D."/>
            <person name="Hogan D.A."/>
            <person name="Stajich J.E."/>
        </authorList>
    </citation>
    <scope>NUCLEOTIDE SEQUENCE</scope>
    <source>
        <strain evidence="1">Ex8</strain>
    </source>
</reference>
<dbReference type="EMBL" id="JAJGCB010000011">
    <property type="protein sequence ID" value="KAJ8990442.1"/>
    <property type="molecule type" value="Genomic_DNA"/>
</dbReference>
<dbReference type="Proteomes" id="UP001161757">
    <property type="component" value="Unassembled WGS sequence"/>
</dbReference>
<accession>A0AAN6ERX5</accession>
<name>A0AAN6ERX5_EXODE</name>
<protein>
    <submittedName>
        <fullName evidence="1">Uncharacterized protein</fullName>
    </submittedName>
</protein>
<sequence>MNSHEAGPENTGKVEHSDGCLCCRRVCFSSTFFHCLVICRGLVTDILRLDGNYPYCVVSTTTINRGMARMHELCEKSGCLPKVCSVGQRDGIAMGHPAYDQQFLPGMPAGQEE</sequence>
<dbReference type="AlphaFoldDB" id="A0AAN6ERX5"/>
<gene>
    <name evidence="1" type="ORF">HRR80_005926</name>
</gene>